<feature type="domain" description="Periplasmic binding protein" evidence="2">
    <location>
        <begin position="68"/>
        <end position="327"/>
    </location>
</feature>
<dbReference type="RefSeq" id="WP_107491855.1">
    <property type="nucleotide sequence ID" value="NZ_PZKC01000001.1"/>
</dbReference>
<comment type="caution">
    <text evidence="3">The sequence shown here is derived from an EMBL/GenBank/DDBJ whole genome shotgun (WGS) entry which is preliminary data.</text>
</comment>
<keyword evidence="1" id="KW-0732">Signal</keyword>
<feature type="chain" id="PRO_5015499010" evidence="1">
    <location>
        <begin position="23"/>
        <end position="370"/>
    </location>
</feature>
<feature type="signal peptide" evidence="1">
    <location>
        <begin position="1"/>
        <end position="22"/>
    </location>
</feature>
<proteinExistence type="predicted"/>
<dbReference type="Pfam" id="PF13407">
    <property type="entry name" value="Peripla_BP_4"/>
    <property type="match status" value="1"/>
</dbReference>
<reference evidence="3 4" key="1">
    <citation type="submission" date="2018-03" db="EMBL/GenBank/DDBJ databases">
        <authorList>
            <person name="Keele B.F."/>
        </authorList>
    </citation>
    <scope>NUCLEOTIDE SEQUENCE [LARGE SCALE GENOMIC DNA]</scope>
    <source>
        <strain evidence="3 4">D20</strain>
    </source>
</reference>
<sequence>MSRLWRGLAALLVGALVLTARADGGGELWTLDAYLRAHPGQQAVAARFAARVDGEAAAPVQAVAPLRIAVIYPGMQVSDYWRRSVSVLGARLNELGVPYALDTHFSGPDAADVDVQLAQLRRALDGDPDYLIYTVASPTQRALVERVLMRGRPRVILQNLTTPLRAWAGMQPLLYVGFDHAEGSRMLAAHLRSQGVSGDYVVLMPDRELLGKMRGETFIAAVDGEALHLRGVYLTGLNMARARAAAADALQRHPGLRLIYAAATDIALGAAEAAATHGEGRPLINGWGGGSSELQALREGRIDFTVMRINDDNGVAMAEAIALDAQGRAAEVPTVYSGRLAVVARDSAEDVVDALVARAFRYSGVPEALR</sequence>
<dbReference type="InterPro" id="IPR028082">
    <property type="entry name" value="Peripla_BP_I"/>
</dbReference>
<dbReference type="Proteomes" id="UP000241193">
    <property type="component" value="Unassembled WGS sequence"/>
</dbReference>
<reference evidence="3 4" key="2">
    <citation type="submission" date="2018-04" db="EMBL/GenBank/DDBJ databases">
        <title>Thauera lacus sp. nov., isolated from an saline lake in Inner Mongolia, China.</title>
        <authorList>
            <person name="Liang Q.-Y."/>
        </authorList>
    </citation>
    <scope>NUCLEOTIDE SEQUENCE [LARGE SCALE GENOMIC DNA]</scope>
    <source>
        <strain evidence="3 4">D20</strain>
    </source>
</reference>
<keyword evidence="4" id="KW-1185">Reference proteome</keyword>
<dbReference type="InterPro" id="IPR025997">
    <property type="entry name" value="SBP_2_dom"/>
</dbReference>
<evidence type="ECO:0000259" key="2">
    <source>
        <dbReference type="Pfam" id="PF13407"/>
    </source>
</evidence>
<accession>A0A2T4IK05</accession>
<name>A0A2T4IK05_9RHOO</name>
<dbReference type="AlphaFoldDB" id="A0A2T4IK05"/>
<dbReference type="EMBL" id="PZKC01000001">
    <property type="protein sequence ID" value="PTD98095.1"/>
    <property type="molecule type" value="Genomic_DNA"/>
</dbReference>
<gene>
    <name evidence="3" type="ORF">C8261_01370</name>
</gene>
<protein>
    <submittedName>
        <fullName evidence="3">Sugar ABC transporter substrate-binding protein</fullName>
    </submittedName>
</protein>
<dbReference type="Gene3D" id="3.40.50.2300">
    <property type="match status" value="2"/>
</dbReference>
<evidence type="ECO:0000313" key="3">
    <source>
        <dbReference type="EMBL" id="PTD98095.1"/>
    </source>
</evidence>
<dbReference type="OrthoDB" id="9784024at2"/>
<evidence type="ECO:0000313" key="4">
    <source>
        <dbReference type="Proteomes" id="UP000241193"/>
    </source>
</evidence>
<evidence type="ECO:0000256" key="1">
    <source>
        <dbReference type="SAM" id="SignalP"/>
    </source>
</evidence>
<organism evidence="3 4">
    <name type="scientific">Pseudothauera lacus</name>
    <dbReference type="NCBI Taxonomy" id="2136175"/>
    <lineage>
        <taxon>Bacteria</taxon>
        <taxon>Pseudomonadati</taxon>
        <taxon>Pseudomonadota</taxon>
        <taxon>Betaproteobacteria</taxon>
        <taxon>Rhodocyclales</taxon>
        <taxon>Zoogloeaceae</taxon>
        <taxon>Pseudothauera</taxon>
    </lineage>
</organism>
<dbReference type="SUPFAM" id="SSF53822">
    <property type="entry name" value="Periplasmic binding protein-like I"/>
    <property type="match status" value="1"/>
</dbReference>